<keyword evidence="3" id="KW-1185">Reference proteome</keyword>
<gene>
    <name evidence="2" type="ORF">SAMN05216554_3154</name>
</gene>
<dbReference type="GO" id="GO:0016810">
    <property type="term" value="F:hydrolase activity, acting on carbon-nitrogen (but not peptide) bonds"/>
    <property type="evidence" value="ECO:0007669"/>
    <property type="project" value="InterPro"/>
</dbReference>
<reference evidence="2 3" key="1">
    <citation type="submission" date="2016-10" db="EMBL/GenBank/DDBJ databases">
        <authorList>
            <person name="de Groot N.N."/>
        </authorList>
    </citation>
    <scope>NUCLEOTIDE SEQUENCE [LARGE SCALE GENOMIC DNA]</scope>
    <source>
        <strain evidence="2 3">CGMCC 4.3491</strain>
    </source>
</reference>
<sequence length="405" mass="43028">MDLIDNRGLIDGITLWDGRSERGIVSLRWNGGTIEGLEGAASDRHSGLSVIPGLVDTHVHFDTEIADDGRPQDAAWPIVTPDAEKAMHVAGNALRFAAHGVTTMRDLASSPVQIAVARAFEQGVIAGPRLLAYGPVGMTAGHGDLFTPPALRDRPPVADGVDECRKLVRQWARAGADGIKIYTSGGILSTGDKVGWRNHTRAETEAILDEAHALGLRVAAHAHSTEGFDIALAVGVDSIEHGTGITTEHHGELLRRRLPVAPTVIVHDAILAGTDPRRAAAREKARVTLARRDPAFRAAAEAGVRFVLGTDANGHLVRYGGQLDELRRMRDLFGWTAERTLVSGTSDAADAVGLGDIVGTLAPGYGADFVVVRGRPWRDLDNLTSDRIVAVVARGRLLAGALPRG</sequence>
<dbReference type="STRING" id="381665.SAMN05216554_3154"/>
<dbReference type="PANTHER" id="PTHR43135:SF3">
    <property type="entry name" value="ALPHA-D-RIBOSE 1-METHYLPHOSPHONATE 5-TRIPHOSPHATE DIPHOSPHATASE"/>
    <property type="match status" value="1"/>
</dbReference>
<dbReference type="Proteomes" id="UP000198891">
    <property type="component" value="Unassembled WGS sequence"/>
</dbReference>
<dbReference type="Gene3D" id="3.20.20.140">
    <property type="entry name" value="Metal-dependent hydrolases"/>
    <property type="match status" value="1"/>
</dbReference>
<feature type="domain" description="Amidohydrolase-related" evidence="1">
    <location>
        <begin position="50"/>
        <end position="396"/>
    </location>
</feature>
<dbReference type="InterPro" id="IPR006680">
    <property type="entry name" value="Amidohydro-rel"/>
</dbReference>
<organism evidence="2 3">
    <name type="scientific">Herbiconiux ginsengi</name>
    <dbReference type="NCBI Taxonomy" id="381665"/>
    <lineage>
        <taxon>Bacteria</taxon>
        <taxon>Bacillati</taxon>
        <taxon>Actinomycetota</taxon>
        <taxon>Actinomycetes</taxon>
        <taxon>Micrococcales</taxon>
        <taxon>Microbacteriaceae</taxon>
        <taxon>Herbiconiux</taxon>
    </lineage>
</organism>
<dbReference type="Pfam" id="PF01979">
    <property type="entry name" value="Amidohydro_1"/>
    <property type="match status" value="1"/>
</dbReference>
<dbReference type="EMBL" id="FNPZ01000003">
    <property type="protein sequence ID" value="SDZ30362.1"/>
    <property type="molecule type" value="Genomic_DNA"/>
</dbReference>
<dbReference type="InterPro" id="IPR051781">
    <property type="entry name" value="Metallo-dep_Hydrolase"/>
</dbReference>
<accession>A0A1H3RXG8</accession>
<name>A0A1H3RXG8_9MICO</name>
<dbReference type="Gene3D" id="2.30.40.10">
    <property type="entry name" value="Urease, subunit C, domain 1"/>
    <property type="match status" value="1"/>
</dbReference>
<dbReference type="RefSeq" id="WP_092555458.1">
    <property type="nucleotide sequence ID" value="NZ_FNPZ01000003.1"/>
</dbReference>
<protein>
    <submittedName>
        <fullName evidence="2">Imidazolonepropionase</fullName>
    </submittedName>
</protein>
<dbReference type="InterPro" id="IPR011059">
    <property type="entry name" value="Metal-dep_hydrolase_composite"/>
</dbReference>
<dbReference type="SUPFAM" id="SSF51556">
    <property type="entry name" value="Metallo-dependent hydrolases"/>
    <property type="match status" value="1"/>
</dbReference>
<evidence type="ECO:0000259" key="1">
    <source>
        <dbReference type="Pfam" id="PF01979"/>
    </source>
</evidence>
<evidence type="ECO:0000313" key="2">
    <source>
        <dbReference type="EMBL" id="SDZ30362.1"/>
    </source>
</evidence>
<dbReference type="AlphaFoldDB" id="A0A1H3RXG8"/>
<dbReference type="InterPro" id="IPR032466">
    <property type="entry name" value="Metal_Hydrolase"/>
</dbReference>
<proteinExistence type="predicted"/>
<evidence type="ECO:0000313" key="3">
    <source>
        <dbReference type="Proteomes" id="UP000198891"/>
    </source>
</evidence>
<dbReference type="OrthoDB" id="3189065at2"/>
<dbReference type="PANTHER" id="PTHR43135">
    <property type="entry name" value="ALPHA-D-RIBOSE 1-METHYLPHOSPHONATE 5-TRIPHOSPHATE DIPHOSPHATASE"/>
    <property type="match status" value="1"/>
</dbReference>